<dbReference type="AlphaFoldDB" id="A0A147K7Z2"/>
<dbReference type="Proteomes" id="UP000074108">
    <property type="component" value="Unassembled WGS sequence"/>
</dbReference>
<comment type="caution">
    <text evidence="2">The sequence shown here is derived from an EMBL/GenBank/DDBJ whole genome shotgun (WGS) entry which is preliminary data.</text>
</comment>
<dbReference type="RefSeq" id="WP_059282995.1">
    <property type="nucleotide sequence ID" value="NZ_LDYG01000029.1"/>
</dbReference>
<dbReference type="InterPro" id="IPR051082">
    <property type="entry name" value="Pentapeptide-BTB/POZ_domain"/>
</dbReference>
<dbReference type="InterPro" id="IPR001646">
    <property type="entry name" value="5peptide_repeat"/>
</dbReference>
<evidence type="ECO:0000313" key="2">
    <source>
        <dbReference type="EMBL" id="KUP06274.1"/>
    </source>
</evidence>
<feature type="domain" description="N-acetyltransferase" evidence="1">
    <location>
        <begin position="4"/>
        <end position="160"/>
    </location>
</feature>
<proteinExistence type="predicted"/>
<keyword evidence="3" id="KW-1185">Reference proteome</keyword>
<dbReference type="InterPro" id="IPR016181">
    <property type="entry name" value="Acyl_CoA_acyltransferase"/>
</dbReference>
<dbReference type="CDD" id="cd04301">
    <property type="entry name" value="NAT_SF"/>
    <property type="match status" value="1"/>
</dbReference>
<dbReference type="PROSITE" id="PS51186">
    <property type="entry name" value="GNAT"/>
    <property type="match status" value="1"/>
</dbReference>
<dbReference type="GO" id="GO:0016747">
    <property type="term" value="F:acyltransferase activity, transferring groups other than amino-acyl groups"/>
    <property type="evidence" value="ECO:0007669"/>
    <property type="project" value="InterPro"/>
</dbReference>
<accession>A0A147K7Z2</accession>
<dbReference type="Pfam" id="PF13599">
    <property type="entry name" value="Pentapeptide_4"/>
    <property type="match status" value="1"/>
</dbReference>
<dbReference type="OrthoDB" id="9786032at2"/>
<reference evidence="2 3" key="1">
    <citation type="journal article" date="2016" name="Front. Microbiol.">
        <title>Microevolution Analysis of Bacillus coahuilensis Unveils Differences in Phosphorus Acquisition Strategies and Their Regulation.</title>
        <authorList>
            <person name="Gomez-Lunar Z."/>
            <person name="Hernandez-Gonzalez I."/>
            <person name="Rodriguez-Torres M.D."/>
            <person name="Souza V."/>
            <person name="Olmedo-Alvarez G."/>
        </authorList>
    </citation>
    <scope>NUCLEOTIDE SEQUENCE [LARGE SCALE GENOMIC DNA]</scope>
    <source>
        <strain evidence="3">p1.1.43</strain>
    </source>
</reference>
<dbReference type="EMBL" id="LDYG01000029">
    <property type="protein sequence ID" value="KUP06274.1"/>
    <property type="molecule type" value="Genomic_DNA"/>
</dbReference>
<organism evidence="2 3">
    <name type="scientific">Bacillus coahuilensis p1.1.43</name>
    <dbReference type="NCBI Taxonomy" id="1150625"/>
    <lineage>
        <taxon>Bacteria</taxon>
        <taxon>Bacillati</taxon>
        <taxon>Bacillota</taxon>
        <taxon>Bacilli</taxon>
        <taxon>Bacillales</taxon>
        <taxon>Bacillaceae</taxon>
        <taxon>Bacillus</taxon>
    </lineage>
</organism>
<gene>
    <name evidence="2" type="ORF">Q75_09040</name>
</gene>
<dbReference type="STRING" id="1150625.Q75_09040"/>
<evidence type="ECO:0000259" key="1">
    <source>
        <dbReference type="PROSITE" id="PS51186"/>
    </source>
</evidence>
<dbReference type="SUPFAM" id="SSF55729">
    <property type="entry name" value="Acyl-CoA N-acyltransferases (Nat)"/>
    <property type="match status" value="1"/>
</dbReference>
<dbReference type="InterPro" id="IPR000182">
    <property type="entry name" value="GNAT_dom"/>
</dbReference>
<evidence type="ECO:0000313" key="3">
    <source>
        <dbReference type="Proteomes" id="UP000074108"/>
    </source>
</evidence>
<sequence>MTTITLQKAKHEDVSVLTSKMKETFDHEAERWLDNTPGVIDDNIQPPGYSDEEMTLYMINHLHYYKILLENRLVGGIVVTISGSSYGRIDRIFIEPNSQGKGIGSKVIHLVEELYPTVYTWDLETSSRQLSNHYFYEKLGYILVFKSDEEYCYIKKKKRKNKYSIIQSEKDLSNIQYEQNQMHHSEFYQTNLENSSFSNSNLMKSHFSNCNLSSSTFQNINLRNNLFADLNMSCSVINHVNLSGVQFTNCVLGKEINPLRFNKTNLSGTTFEKCDLSNALIENCDVKGMKINGISIEELVEDYRKDNKSL</sequence>
<dbReference type="Pfam" id="PF13508">
    <property type="entry name" value="Acetyltransf_7"/>
    <property type="match status" value="1"/>
</dbReference>
<dbReference type="PANTHER" id="PTHR14136:SF17">
    <property type="entry name" value="BTB_POZ DOMAIN-CONTAINING PROTEIN KCTD9"/>
    <property type="match status" value="1"/>
</dbReference>
<dbReference type="Gene3D" id="3.40.630.30">
    <property type="match status" value="1"/>
</dbReference>
<keyword evidence="2" id="KW-0808">Transferase</keyword>
<dbReference type="PANTHER" id="PTHR14136">
    <property type="entry name" value="BTB_POZ DOMAIN-CONTAINING PROTEIN KCTD9"/>
    <property type="match status" value="1"/>
</dbReference>
<dbReference type="SUPFAM" id="SSF141571">
    <property type="entry name" value="Pentapeptide repeat-like"/>
    <property type="match status" value="1"/>
</dbReference>
<protein>
    <submittedName>
        <fullName evidence="2">Acetyltransferase</fullName>
    </submittedName>
</protein>
<name>A0A147K7Z2_9BACI</name>
<dbReference type="PATRIC" id="fig|1150625.3.peg.1912"/>
<dbReference type="Pfam" id="PF00805">
    <property type="entry name" value="Pentapeptide"/>
    <property type="match status" value="1"/>
</dbReference>
<dbReference type="Gene3D" id="2.160.20.80">
    <property type="entry name" value="E3 ubiquitin-protein ligase SopA"/>
    <property type="match status" value="1"/>
</dbReference>